<keyword evidence="2" id="KW-1185">Reference proteome</keyword>
<reference evidence="1" key="1">
    <citation type="journal article" date="2020" name="Stud. Mycol.">
        <title>101 Dothideomycetes genomes: a test case for predicting lifestyles and emergence of pathogens.</title>
        <authorList>
            <person name="Haridas S."/>
            <person name="Albert R."/>
            <person name="Binder M."/>
            <person name="Bloem J."/>
            <person name="Labutti K."/>
            <person name="Salamov A."/>
            <person name="Andreopoulos B."/>
            <person name="Baker S."/>
            <person name="Barry K."/>
            <person name="Bills G."/>
            <person name="Bluhm B."/>
            <person name="Cannon C."/>
            <person name="Castanera R."/>
            <person name="Culley D."/>
            <person name="Daum C."/>
            <person name="Ezra D."/>
            <person name="Gonzalez J."/>
            <person name="Henrissat B."/>
            <person name="Kuo A."/>
            <person name="Liang C."/>
            <person name="Lipzen A."/>
            <person name="Lutzoni F."/>
            <person name="Magnuson J."/>
            <person name="Mondo S."/>
            <person name="Nolan M."/>
            <person name="Ohm R."/>
            <person name="Pangilinan J."/>
            <person name="Park H.-J."/>
            <person name="Ramirez L."/>
            <person name="Alfaro M."/>
            <person name="Sun H."/>
            <person name="Tritt A."/>
            <person name="Yoshinaga Y."/>
            <person name="Zwiers L.-H."/>
            <person name="Turgeon B."/>
            <person name="Goodwin S."/>
            <person name="Spatafora J."/>
            <person name="Crous P."/>
            <person name="Grigoriev I."/>
        </authorList>
    </citation>
    <scope>NUCLEOTIDE SEQUENCE</scope>
    <source>
        <strain evidence="1">ATCC 200398</strain>
    </source>
</reference>
<dbReference type="EMBL" id="MU003516">
    <property type="protein sequence ID" value="KAF2468327.1"/>
    <property type="molecule type" value="Genomic_DNA"/>
</dbReference>
<feature type="non-terminal residue" evidence="1">
    <location>
        <position position="305"/>
    </location>
</feature>
<evidence type="ECO:0000313" key="1">
    <source>
        <dbReference type="EMBL" id="KAF2468327.1"/>
    </source>
</evidence>
<name>A0ACB6QPW1_9PLEO</name>
<sequence length="305" mass="33810">SGGSIPHVAIWGEDGARISQYKGSANGHICKGETWQTVVDNYQNGMRPANPSYISVVMQENDAICVAAISVSGNGQQWTWTGDMAYTCGAQWMESDYTFQGSNVPIRCAWLDADHTNGVIANGMSMHIQDFTADPGLVAQYQENTDRLCKNTKRFTFWPGTVPDATIPIFTPPLEYTRNTNENNPDPTAPDMSGSLKEPDRGKDRGNRAYPDGTDLKGWSIARKKRHAKDSKSRRGIKQALSETLVVSHFPSHSAREMCEDPMAFSWDFVSVQEGLLCDMTLRKLWPVCTPSLKTECFDVSNVTL</sequence>
<organism evidence="1 2">
    <name type="scientific">Lindgomyces ingoldianus</name>
    <dbReference type="NCBI Taxonomy" id="673940"/>
    <lineage>
        <taxon>Eukaryota</taxon>
        <taxon>Fungi</taxon>
        <taxon>Dikarya</taxon>
        <taxon>Ascomycota</taxon>
        <taxon>Pezizomycotina</taxon>
        <taxon>Dothideomycetes</taxon>
        <taxon>Pleosporomycetidae</taxon>
        <taxon>Pleosporales</taxon>
        <taxon>Lindgomycetaceae</taxon>
        <taxon>Lindgomyces</taxon>
    </lineage>
</organism>
<comment type="caution">
    <text evidence="1">The sequence shown here is derived from an EMBL/GenBank/DDBJ whole genome shotgun (WGS) entry which is preliminary data.</text>
</comment>
<protein>
    <submittedName>
        <fullName evidence="1">Uncharacterized protein</fullName>
    </submittedName>
</protein>
<dbReference type="Proteomes" id="UP000799755">
    <property type="component" value="Unassembled WGS sequence"/>
</dbReference>
<accession>A0ACB6QPW1</accession>
<feature type="non-terminal residue" evidence="1">
    <location>
        <position position="1"/>
    </location>
</feature>
<evidence type="ECO:0000313" key="2">
    <source>
        <dbReference type="Proteomes" id="UP000799755"/>
    </source>
</evidence>
<proteinExistence type="predicted"/>
<gene>
    <name evidence="1" type="ORF">BDR25DRAFT_203090</name>
</gene>